<dbReference type="AlphaFoldDB" id="A0A0X3ANW8"/>
<keyword evidence="2" id="KW-1185">Reference proteome</keyword>
<dbReference type="RefSeq" id="WP_055426025.1">
    <property type="nucleotide sequence ID" value="NZ_FCOR01000011.1"/>
</dbReference>
<organism evidence="1 2">
    <name type="scientific">Apibacter mensalis</name>
    <dbReference type="NCBI Taxonomy" id="1586267"/>
    <lineage>
        <taxon>Bacteria</taxon>
        <taxon>Pseudomonadati</taxon>
        <taxon>Bacteroidota</taxon>
        <taxon>Flavobacteriia</taxon>
        <taxon>Flavobacteriales</taxon>
        <taxon>Weeksellaceae</taxon>
        <taxon>Apibacter</taxon>
    </lineage>
</organism>
<gene>
    <name evidence="1" type="ORF">Ga0061079_11131</name>
</gene>
<proteinExistence type="predicted"/>
<sequence length="326" mass="37851">MLKSFDIFSINSEAAFNSLAIEIFLYQYDNNLVYRRFVDLLSLDCKKIHNYRQIPFLPIEFFKTNKIIDKHFSPELYFQSSGTTSDNLSKHYIANEAIYKKSILKSFSMFFGDPSEYIYLGLLPSYLERNNSSLIYMVDHLMKQSNKVENGYYLHNFNELYLILNRLEKENKKVILFGVSYALLDFASSYPIDLNNTIIIETGGMKGRKVEITKDELLSKLKFSFQTDKIYSEYSMTELLSQAYSLSNNIYQCPPWMKILIRDVDDPFEYVEAHRSGGVNIIDLVNIYSCSFISTQDIGKDEGNNCFKILGRMDNSDIRGCSLLLL</sequence>
<evidence type="ECO:0000313" key="1">
    <source>
        <dbReference type="EMBL" id="CVK16839.1"/>
    </source>
</evidence>
<accession>A0A0X3ANW8</accession>
<reference evidence="1 2" key="1">
    <citation type="submission" date="2016-01" db="EMBL/GenBank/DDBJ databases">
        <authorList>
            <person name="McClelland M."/>
            <person name="Jain A."/>
            <person name="Saraogi P."/>
            <person name="Mendelson R."/>
            <person name="Westerman R."/>
            <person name="SanMiguel P."/>
            <person name="Csonka L."/>
        </authorList>
    </citation>
    <scope>NUCLEOTIDE SEQUENCE [LARGE SCALE GENOMIC DNA]</scope>
    <source>
        <strain evidence="1 2">R-53146</strain>
    </source>
</reference>
<dbReference type="EMBL" id="FCOR01000011">
    <property type="protein sequence ID" value="CVK16839.1"/>
    <property type="molecule type" value="Genomic_DNA"/>
</dbReference>
<dbReference type="OrthoDB" id="182577at2"/>
<evidence type="ECO:0000313" key="2">
    <source>
        <dbReference type="Proteomes" id="UP000182761"/>
    </source>
</evidence>
<dbReference type="Proteomes" id="UP000182761">
    <property type="component" value="Unassembled WGS sequence"/>
</dbReference>
<name>A0A0X3ANW8_9FLAO</name>
<dbReference type="STRING" id="1586267.GCA_001418685_01704"/>
<protein>
    <submittedName>
        <fullName evidence="1">Acyl-protein synthetase, LuxE</fullName>
    </submittedName>
</protein>